<gene>
    <name evidence="2" type="ORF">KCU98_g16952</name>
</gene>
<dbReference type="OrthoDB" id="3873085at2759"/>
<keyword evidence="3" id="KW-1185">Reference proteome</keyword>
<keyword evidence="1" id="KW-0175">Coiled coil</keyword>
<reference evidence="2" key="1">
    <citation type="journal article" date="2021" name="J Fungi (Basel)">
        <title>Virulence traits and population genomics of the black yeast Aureobasidium melanogenum.</title>
        <authorList>
            <person name="Cernosa A."/>
            <person name="Sun X."/>
            <person name="Gostincar C."/>
            <person name="Fang C."/>
            <person name="Gunde-Cimerman N."/>
            <person name="Song Z."/>
        </authorList>
    </citation>
    <scope>NUCLEOTIDE SEQUENCE</scope>
    <source>
        <strain evidence="2">EXF-9298</strain>
    </source>
</reference>
<evidence type="ECO:0000313" key="2">
    <source>
        <dbReference type="EMBL" id="KAG9958140.1"/>
    </source>
</evidence>
<dbReference type="EMBL" id="JAHFXS010004017">
    <property type="protein sequence ID" value="KAG9958140.1"/>
    <property type="molecule type" value="Genomic_DNA"/>
</dbReference>
<sequence>MPGFKCSEYTRLGRKCTNMSFAALDTTIADCNRKMEEAMEEMSVAMAKYVRNKKIKTQAEDRNKTRMLHMQHDLAANDVDVDSDGDCPAADATVGLSPAVWNAMAFMNDAVDFSSHDGTVVAPSGSS</sequence>
<dbReference type="Proteomes" id="UP000729357">
    <property type="component" value="Unassembled WGS sequence"/>
</dbReference>
<evidence type="ECO:0000313" key="3">
    <source>
        <dbReference type="Proteomes" id="UP000729357"/>
    </source>
</evidence>
<evidence type="ECO:0000256" key="1">
    <source>
        <dbReference type="SAM" id="Coils"/>
    </source>
</evidence>
<accession>A0A9P8F9M5</accession>
<feature type="coiled-coil region" evidence="1">
    <location>
        <begin position="21"/>
        <end position="52"/>
    </location>
</feature>
<comment type="caution">
    <text evidence="2">The sequence shown here is derived from an EMBL/GenBank/DDBJ whole genome shotgun (WGS) entry which is preliminary data.</text>
</comment>
<name>A0A9P8F9M5_AURME</name>
<organism evidence="2 3">
    <name type="scientific">Aureobasidium melanogenum</name>
    <name type="common">Aureobasidium pullulans var. melanogenum</name>
    <dbReference type="NCBI Taxonomy" id="46634"/>
    <lineage>
        <taxon>Eukaryota</taxon>
        <taxon>Fungi</taxon>
        <taxon>Dikarya</taxon>
        <taxon>Ascomycota</taxon>
        <taxon>Pezizomycotina</taxon>
        <taxon>Dothideomycetes</taxon>
        <taxon>Dothideomycetidae</taxon>
        <taxon>Dothideales</taxon>
        <taxon>Saccotheciaceae</taxon>
        <taxon>Aureobasidium</taxon>
    </lineage>
</organism>
<protein>
    <submittedName>
        <fullName evidence="2">Uncharacterized protein</fullName>
    </submittedName>
</protein>
<proteinExistence type="predicted"/>
<dbReference type="AlphaFoldDB" id="A0A9P8F9M5"/>
<reference evidence="2" key="2">
    <citation type="submission" date="2021-08" db="EMBL/GenBank/DDBJ databases">
        <authorList>
            <person name="Gostincar C."/>
            <person name="Sun X."/>
            <person name="Song Z."/>
            <person name="Gunde-Cimerman N."/>
        </authorList>
    </citation>
    <scope>NUCLEOTIDE SEQUENCE</scope>
    <source>
        <strain evidence="2">EXF-9298</strain>
    </source>
</reference>
<feature type="non-terminal residue" evidence="2">
    <location>
        <position position="127"/>
    </location>
</feature>